<proteinExistence type="predicted"/>
<feature type="domain" description="Glycosyltransferase subfamily 4-like N-terminal" evidence="2">
    <location>
        <begin position="13"/>
        <end position="161"/>
    </location>
</feature>
<dbReference type="CDD" id="cd03811">
    <property type="entry name" value="GT4_GT28_WabH-like"/>
    <property type="match status" value="1"/>
</dbReference>
<dbReference type="SUPFAM" id="SSF53756">
    <property type="entry name" value="UDP-Glycosyltransferase/glycogen phosphorylase"/>
    <property type="match status" value="1"/>
</dbReference>
<protein>
    <submittedName>
        <fullName evidence="3">Alpha-1,4-N-acetylgalactosamine transferase</fullName>
    </submittedName>
</protein>
<dbReference type="Pfam" id="PF13439">
    <property type="entry name" value="Glyco_transf_4"/>
    <property type="match status" value="1"/>
</dbReference>
<dbReference type="RefSeq" id="WP_066333913.1">
    <property type="nucleotide sequence ID" value="NZ_CP017688.1"/>
</dbReference>
<reference evidence="3 4" key="1">
    <citation type="submission" date="2016-03" db="EMBL/GenBank/DDBJ databases">
        <authorList>
            <person name="Ploux O."/>
        </authorList>
    </citation>
    <scope>NUCLEOTIDE SEQUENCE [LARGE SCALE GENOMIC DNA]</scope>
    <source>
        <strain evidence="3 4">LPB0076</strain>
    </source>
</reference>
<dbReference type="Proteomes" id="UP000093510">
    <property type="component" value="Unassembled WGS sequence"/>
</dbReference>
<evidence type="ECO:0000313" key="4">
    <source>
        <dbReference type="Proteomes" id="UP000093510"/>
    </source>
</evidence>
<dbReference type="GO" id="GO:0016757">
    <property type="term" value="F:glycosyltransferase activity"/>
    <property type="evidence" value="ECO:0007669"/>
    <property type="project" value="InterPro"/>
</dbReference>
<dbReference type="InterPro" id="IPR001296">
    <property type="entry name" value="Glyco_trans_1"/>
</dbReference>
<dbReference type="AlphaFoldDB" id="A0A1B9E3N3"/>
<sequence>MRIVQIIDSLEAGGAERIAVQYANALSDKIAFSGLVVTRKEGPLLKTIAKNCSYLFLAKKKAMDWKAILKLRNYIRHNKVAMVHAHGTSFFTAVLLKISCPSIKIIWHEHYGARQDQSTLNNLRIVFCSLFFRAIFVVNKPLVGWVKQKLFCKKVFYIPNFAVLDLEKTPSTVLKGTKGKRIVCVANLKDPKNHLALLVAFESLELSALGWSLHFVGKDYQDNYSDTLKDFLVTNNLSESVFLYGLKKDISSILAQATIGVLASTSEGFPVSLLEYGLIGLPTLCANVGACSEIIKNTTTGLLFDPNNTEDLKNQLHKIISDVRSRNQFGVSLQQLVLKEYSPETVLKQLIARYEEIQND</sequence>
<dbReference type="PANTHER" id="PTHR12526">
    <property type="entry name" value="GLYCOSYLTRANSFERASE"/>
    <property type="match status" value="1"/>
</dbReference>
<dbReference type="PANTHER" id="PTHR12526:SF630">
    <property type="entry name" value="GLYCOSYLTRANSFERASE"/>
    <property type="match status" value="1"/>
</dbReference>
<keyword evidence="3" id="KW-0808">Transferase</keyword>
<comment type="caution">
    <text evidence="3">The sequence shown here is derived from an EMBL/GenBank/DDBJ whole genome shotgun (WGS) entry which is preliminary data.</text>
</comment>
<dbReference type="OrthoDB" id="823685at2"/>
<evidence type="ECO:0000259" key="2">
    <source>
        <dbReference type="Pfam" id="PF13439"/>
    </source>
</evidence>
<gene>
    <name evidence="3" type="ORF">LPBF_06280</name>
</gene>
<feature type="domain" description="Glycosyl transferase family 1" evidence="1">
    <location>
        <begin position="174"/>
        <end position="330"/>
    </location>
</feature>
<dbReference type="STRING" id="1763534.GCA_001831475_01113"/>
<dbReference type="EMBL" id="LVEP01000022">
    <property type="protein sequence ID" value="OCB76537.1"/>
    <property type="molecule type" value="Genomic_DNA"/>
</dbReference>
<organism evidence="3 4">
    <name type="scientific">Flavobacterium crassostreae</name>
    <dbReference type="NCBI Taxonomy" id="1763534"/>
    <lineage>
        <taxon>Bacteria</taxon>
        <taxon>Pseudomonadati</taxon>
        <taxon>Bacteroidota</taxon>
        <taxon>Flavobacteriia</taxon>
        <taxon>Flavobacteriales</taxon>
        <taxon>Flavobacteriaceae</taxon>
        <taxon>Flavobacterium</taxon>
    </lineage>
</organism>
<dbReference type="Gene3D" id="3.40.50.2000">
    <property type="entry name" value="Glycogen Phosphorylase B"/>
    <property type="match status" value="2"/>
</dbReference>
<evidence type="ECO:0000259" key="1">
    <source>
        <dbReference type="Pfam" id="PF00534"/>
    </source>
</evidence>
<dbReference type="Pfam" id="PF00534">
    <property type="entry name" value="Glycos_transf_1"/>
    <property type="match status" value="1"/>
</dbReference>
<keyword evidence="4" id="KW-1185">Reference proteome</keyword>
<name>A0A1B9E3N3_9FLAO</name>
<dbReference type="InterPro" id="IPR028098">
    <property type="entry name" value="Glyco_trans_4-like_N"/>
</dbReference>
<accession>A0A1B9E3N3</accession>
<evidence type="ECO:0000313" key="3">
    <source>
        <dbReference type="EMBL" id="OCB76537.1"/>
    </source>
</evidence>